<name>A0A4U8YHV3_9BACT</name>
<evidence type="ECO:0000256" key="6">
    <source>
        <dbReference type="RuleBase" id="RU368091"/>
    </source>
</evidence>
<dbReference type="InterPro" id="IPR004438">
    <property type="entry name" value="Peptidase_M3B"/>
</dbReference>
<dbReference type="Gene3D" id="1.10.287.830">
    <property type="entry name" value="putative peptidase helix hairpin domain like"/>
    <property type="match status" value="1"/>
</dbReference>
<organism evidence="9 10">
    <name type="scientific">Desulfoluna butyratoxydans</name>
    <dbReference type="NCBI Taxonomy" id="231438"/>
    <lineage>
        <taxon>Bacteria</taxon>
        <taxon>Pseudomonadati</taxon>
        <taxon>Thermodesulfobacteriota</taxon>
        <taxon>Desulfobacteria</taxon>
        <taxon>Desulfobacterales</taxon>
        <taxon>Desulfolunaceae</taxon>
        <taxon>Desulfoluna</taxon>
    </lineage>
</organism>
<dbReference type="SUPFAM" id="SSF55486">
    <property type="entry name" value="Metalloproteases ('zincins'), catalytic domain"/>
    <property type="match status" value="1"/>
</dbReference>
<dbReference type="Pfam" id="PF08439">
    <property type="entry name" value="Peptidase_M3_N"/>
    <property type="match status" value="1"/>
</dbReference>
<keyword evidence="5 6" id="KW-0482">Metalloprotease</keyword>
<dbReference type="InterPro" id="IPR013647">
    <property type="entry name" value="OligopepF_N_dom"/>
</dbReference>
<dbReference type="Gene3D" id="1.10.1370.20">
    <property type="entry name" value="Oligoendopeptidase f, C-terminal domain"/>
    <property type="match status" value="1"/>
</dbReference>
<dbReference type="InterPro" id="IPR001567">
    <property type="entry name" value="Pept_M3A_M3B_dom"/>
</dbReference>
<keyword evidence="10" id="KW-1185">Reference proteome</keyword>
<evidence type="ECO:0000256" key="3">
    <source>
        <dbReference type="ARBA" id="ARBA00022801"/>
    </source>
</evidence>
<keyword evidence="2 6" id="KW-0479">Metal-binding</keyword>
<dbReference type="AlphaFoldDB" id="A0A4U8YHV3"/>
<dbReference type="NCBIfam" id="TIGR00181">
    <property type="entry name" value="pepF"/>
    <property type="match status" value="1"/>
</dbReference>
<evidence type="ECO:0000256" key="2">
    <source>
        <dbReference type="ARBA" id="ARBA00022723"/>
    </source>
</evidence>
<evidence type="ECO:0000256" key="5">
    <source>
        <dbReference type="ARBA" id="ARBA00023049"/>
    </source>
</evidence>
<dbReference type="PANTHER" id="PTHR11804:SF84">
    <property type="entry name" value="SACCHAROLYSIN"/>
    <property type="match status" value="1"/>
</dbReference>
<evidence type="ECO:0000259" key="7">
    <source>
        <dbReference type="Pfam" id="PF01432"/>
    </source>
</evidence>
<accession>A0A4U8YHV3</accession>
<proteinExistence type="inferred from homology"/>
<dbReference type="EC" id="3.4.24.-" evidence="6"/>
<evidence type="ECO:0000313" key="9">
    <source>
        <dbReference type="EMBL" id="VFQ42539.1"/>
    </source>
</evidence>
<gene>
    <name evidence="9" type="ORF">MSL71_1600</name>
</gene>
<dbReference type="Proteomes" id="UP000507962">
    <property type="component" value="Unassembled WGS sequence"/>
</dbReference>
<comment type="function">
    <text evidence="6">Has oligopeptidase activity and degrades a variety of small bioactive peptides.</text>
</comment>
<reference evidence="9 10" key="1">
    <citation type="submission" date="2019-03" db="EMBL/GenBank/DDBJ databases">
        <authorList>
            <person name="Nijsse B."/>
        </authorList>
    </citation>
    <scope>NUCLEOTIDE SEQUENCE [LARGE SCALE GENOMIC DNA]</scope>
    <source>
        <strain evidence="9">Desulfoluna butyratoxydans MSL71</strain>
    </source>
</reference>
<dbReference type="GO" id="GO:0006518">
    <property type="term" value="P:peptide metabolic process"/>
    <property type="evidence" value="ECO:0007669"/>
    <property type="project" value="TreeGrafter"/>
</dbReference>
<dbReference type="Gene3D" id="1.20.140.70">
    <property type="entry name" value="Oligopeptidase f, N-terminal domain"/>
    <property type="match status" value="1"/>
</dbReference>
<sequence length="599" mass="67398">MSTIPERHDIPDAHKWDLSPMFADDAAWETLFRETEARISGYKAYQGRLGESASVLKEAIDYDLSVNRSLELLYTYAHLRNDEDKTNPDYDGLFQKAVNLYSRIAQASSFFTPEVQAIDSATMDGFLAHKELAGYRFFLEKILRFKPHTRSEEVEELLAMSAEAMAAPSRIFSQLDNADLRFGTIEDETGTPHELSHGNFIAFLMNPERKVRKNAFATYYSAYEAHKHTIGASLSAAIKKDLFISKAKRFDATLSRALFTDNVDKEVYTGLIDSVRNGFAPLFDYLNLRKKALGVDALHIYDTYVPLASDVSFHMDYDEAVEVTLAALAPLGTAYVDTLKQGLTGGWVDRYENRGKRSGAYSSGCYDSNPYILLNHDANSINSLFTLAHEAGHSMHSHYSRTTQPYIYGDYTIFVAEVASTLNEALLGRYLLEKYKGDKKMETYIINREIDNIRGTLYRQTMFAEFEMRIHAMAADNQAITLETLTDLYGSLLADYFGDTLVIDEALKLECLRIPHFYSSFYVYKYATGISAALDIAGRIIKGEEGAVSRYMEFLTLGGSMFPVDELRVAGVDMTRPDPVNNTIAHFSGLVDRLKALLA</sequence>
<protein>
    <recommendedName>
        <fullName evidence="6">Oligopeptidase F</fullName>
        <ecNumber evidence="6">3.4.24.-</ecNumber>
    </recommendedName>
</protein>
<evidence type="ECO:0000256" key="4">
    <source>
        <dbReference type="ARBA" id="ARBA00022833"/>
    </source>
</evidence>
<dbReference type="GO" id="GO:0046872">
    <property type="term" value="F:metal ion binding"/>
    <property type="evidence" value="ECO:0007669"/>
    <property type="project" value="UniProtKB-UniRule"/>
</dbReference>
<keyword evidence="4 6" id="KW-0862">Zinc</keyword>
<dbReference type="EMBL" id="CAADHO010000001">
    <property type="protein sequence ID" value="VFQ42539.1"/>
    <property type="molecule type" value="Genomic_DNA"/>
</dbReference>
<feature type="domain" description="Peptidase M3A/M3B catalytic" evidence="7">
    <location>
        <begin position="204"/>
        <end position="584"/>
    </location>
</feature>
<keyword evidence="3 6" id="KW-0378">Hydrolase</keyword>
<dbReference type="CDD" id="cd09608">
    <property type="entry name" value="M3B_PepF"/>
    <property type="match status" value="1"/>
</dbReference>
<evidence type="ECO:0000256" key="1">
    <source>
        <dbReference type="ARBA" id="ARBA00022670"/>
    </source>
</evidence>
<dbReference type="PANTHER" id="PTHR11804">
    <property type="entry name" value="PROTEASE M3 THIMET OLIGOPEPTIDASE-RELATED"/>
    <property type="match status" value="1"/>
</dbReference>
<evidence type="ECO:0000313" key="10">
    <source>
        <dbReference type="Proteomes" id="UP000507962"/>
    </source>
</evidence>
<comment type="cofactor">
    <cofactor evidence="6">
        <name>Zn(2+)</name>
        <dbReference type="ChEBI" id="CHEBI:29105"/>
    </cofactor>
    <text evidence="6">Binds 1 zinc ion.</text>
</comment>
<dbReference type="GO" id="GO:0004222">
    <property type="term" value="F:metalloendopeptidase activity"/>
    <property type="evidence" value="ECO:0007669"/>
    <property type="project" value="UniProtKB-UniRule"/>
</dbReference>
<dbReference type="InterPro" id="IPR045090">
    <property type="entry name" value="Pept_M3A_M3B"/>
</dbReference>
<dbReference type="GO" id="GO:0006508">
    <property type="term" value="P:proteolysis"/>
    <property type="evidence" value="ECO:0007669"/>
    <property type="project" value="UniProtKB-KW"/>
</dbReference>
<dbReference type="Pfam" id="PF01432">
    <property type="entry name" value="Peptidase_M3"/>
    <property type="match status" value="1"/>
</dbReference>
<dbReference type="RefSeq" id="WP_180136780.1">
    <property type="nucleotide sequence ID" value="NZ_CAADHO010000001.1"/>
</dbReference>
<dbReference type="InterPro" id="IPR042088">
    <property type="entry name" value="OligoPept_F_C"/>
</dbReference>
<comment type="similarity">
    <text evidence="6">Belongs to the peptidase M3B family.</text>
</comment>
<keyword evidence="1 6" id="KW-0645">Protease</keyword>
<evidence type="ECO:0000259" key="8">
    <source>
        <dbReference type="Pfam" id="PF08439"/>
    </source>
</evidence>
<feature type="domain" description="Oligopeptidase F N-terminal" evidence="8">
    <location>
        <begin position="114"/>
        <end position="182"/>
    </location>
</feature>